<reference evidence="2 3" key="1">
    <citation type="submission" date="2019-02" db="EMBL/GenBank/DDBJ databases">
        <title>Genome sequencing of the rare red list fungi Dentipellis fragilis.</title>
        <authorList>
            <person name="Buettner E."/>
            <person name="Kellner H."/>
        </authorList>
    </citation>
    <scope>NUCLEOTIDE SEQUENCE [LARGE SCALE GENOMIC DNA]</scope>
    <source>
        <strain evidence="2 3">DSM 105465</strain>
    </source>
</reference>
<dbReference type="OrthoDB" id="10608773at2759"/>
<protein>
    <submittedName>
        <fullName evidence="2">Uncharacterized protein</fullName>
    </submittedName>
</protein>
<feature type="compositionally biased region" description="Pro residues" evidence="1">
    <location>
        <begin position="53"/>
        <end position="63"/>
    </location>
</feature>
<dbReference type="AlphaFoldDB" id="A0A4Y9Y3H6"/>
<sequence length="80" mass="8279">MLTCETISPGVFASREMQGRASPAASAHGINIAHSLSPHLHSPNAMQVQQASPPRPPQTPVPVSPSLQQQAAVGPSASNY</sequence>
<dbReference type="Proteomes" id="UP000298327">
    <property type="component" value="Unassembled WGS sequence"/>
</dbReference>
<feature type="region of interest" description="Disordered" evidence="1">
    <location>
        <begin position="15"/>
        <end position="80"/>
    </location>
</feature>
<evidence type="ECO:0000313" key="2">
    <source>
        <dbReference type="EMBL" id="TFY56925.1"/>
    </source>
</evidence>
<keyword evidence="3" id="KW-1185">Reference proteome</keyword>
<dbReference type="EMBL" id="SEOQ01000788">
    <property type="protein sequence ID" value="TFY56925.1"/>
    <property type="molecule type" value="Genomic_DNA"/>
</dbReference>
<organism evidence="2 3">
    <name type="scientific">Dentipellis fragilis</name>
    <dbReference type="NCBI Taxonomy" id="205917"/>
    <lineage>
        <taxon>Eukaryota</taxon>
        <taxon>Fungi</taxon>
        <taxon>Dikarya</taxon>
        <taxon>Basidiomycota</taxon>
        <taxon>Agaricomycotina</taxon>
        <taxon>Agaricomycetes</taxon>
        <taxon>Russulales</taxon>
        <taxon>Hericiaceae</taxon>
        <taxon>Dentipellis</taxon>
    </lineage>
</organism>
<evidence type="ECO:0000256" key="1">
    <source>
        <dbReference type="SAM" id="MobiDB-lite"/>
    </source>
</evidence>
<name>A0A4Y9Y3H6_9AGAM</name>
<comment type="caution">
    <text evidence="2">The sequence shown here is derived from an EMBL/GenBank/DDBJ whole genome shotgun (WGS) entry which is preliminary data.</text>
</comment>
<proteinExistence type="predicted"/>
<gene>
    <name evidence="2" type="ORF">EVG20_g8740</name>
</gene>
<accession>A0A4Y9Y3H6</accession>
<evidence type="ECO:0000313" key="3">
    <source>
        <dbReference type="Proteomes" id="UP000298327"/>
    </source>
</evidence>